<dbReference type="SMART" id="SM00388">
    <property type="entry name" value="HisKA"/>
    <property type="match status" value="1"/>
</dbReference>
<dbReference type="SMART" id="SM00387">
    <property type="entry name" value="HATPase_c"/>
    <property type="match status" value="1"/>
</dbReference>
<dbReference type="EC" id="2.7.13.3" evidence="3"/>
<dbReference type="STRING" id="1121439.dsat_0557"/>
<evidence type="ECO:0000313" key="16">
    <source>
        <dbReference type="EMBL" id="EPR33116.1"/>
    </source>
</evidence>
<dbReference type="InterPro" id="IPR033479">
    <property type="entry name" value="dCache_1"/>
</dbReference>
<dbReference type="AlphaFoldDB" id="S7T932"/>
<keyword evidence="8" id="KW-0547">Nucleotide-binding</keyword>
<evidence type="ECO:0000256" key="4">
    <source>
        <dbReference type="ARBA" id="ARBA00022475"/>
    </source>
</evidence>
<dbReference type="Gene3D" id="1.10.287.130">
    <property type="match status" value="1"/>
</dbReference>
<evidence type="ECO:0000256" key="10">
    <source>
        <dbReference type="ARBA" id="ARBA00022840"/>
    </source>
</evidence>
<dbReference type="eggNOG" id="COG4191">
    <property type="taxonomic scope" value="Bacteria"/>
</dbReference>
<evidence type="ECO:0000256" key="11">
    <source>
        <dbReference type="ARBA" id="ARBA00022989"/>
    </source>
</evidence>
<dbReference type="PANTHER" id="PTHR43065">
    <property type="entry name" value="SENSOR HISTIDINE KINASE"/>
    <property type="match status" value="1"/>
</dbReference>
<keyword evidence="4" id="KW-1003">Cell membrane</keyword>
<keyword evidence="9 16" id="KW-0418">Kinase</keyword>
<dbReference type="InterPro" id="IPR036097">
    <property type="entry name" value="HisK_dim/P_sf"/>
</dbReference>
<evidence type="ECO:0000256" key="1">
    <source>
        <dbReference type="ARBA" id="ARBA00000085"/>
    </source>
</evidence>
<dbReference type="EMBL" id="ATHI01000026">
    <property type="protein sequence ID" value="EPR33116.1"/>
    <property type="molecule type" value="Genomic_DNA"/>
</dbReference>
<evidence type="ECO:0000256" key="6">
    <source>
        <dbReference type="ARBA" id="ARBA00022679"/>
    </source>
</evidence>
<dbReference type="Gene3D" id="3.30.565.10">
    <property type="entry name" value="Histidine kinase-like ATPase, C-terminal domain"/>
    <property type="match status" value="1"/>
</dbReference>
<keyword evidence="12" id="KW-0902">Two-component regulatory system</keyword>
<dbReference type="Proteomes" id="UP000014975">
    <property type="component" value="Unassembled WGS sequence"/>
</dbReference>
<evidence type="ECO:0000256" key="5">
    <source>
        <dbReference type="ARBA" id="ARBA00022553"/>
    </source>
</evidence>
<dbReference type="InterPro" id="IPR003594">
    <property type="entry name" value="HATPase_dom"/>
</dbReference>
<dbReference type="PROSITE" id="PS50109">
    <property type="entry name" value="HIS_KIN"/>
    <property type="match status" value="1"/>
</dbReference>
<evidence type="ECO:0000313" key="17">
    <source>
        <dbReference type="Proteomes" id="UP000014975"/>
    </source>
</evidence>
<dbReference type="GO" id="GO:0000155">
    <property type="term" value="F:phosphorelay sensor kinase activity"/>
    <property type="evidence" value="ECO:0007669"/>
    <property type="project" value="InterPro"/>
</dbReference>
<comment type="caution">
    <text evidence="16">The sequence shown here is derived from an EMBL/GenBank/DDBJ whole genome shotgun (WGS) entry which is preliminary data.</text>
</comment>
<dbReference type="SUPFAM" id="SSF47384">
    <property type="entry name" value="Homodimeric domain of signal transducing histidine kinase"/>
    <property type="match status" value="1"/>
</dbReference>
<evidence type="ECO:0000256" key="7">
    <source>
        <dbReference type="ARBA" id="ARBA00022692"/>
    </source>
</evidence>
<dbReference type="Pfam" id="PF00512">
    <property type="entry name" value="HisKA"/>
    <property type="match status" value="1"/>
</dbReference>
<evidence type="ECO:0000256" key="9">
    <source>
        <dbReference type="ARBA" id="ARBA00022777"/>
    </source>
</evidence>
<dbReference type="GO" id="GO:0005886">
    <property type="term" value="C:plasma membrane"/>
    <property type="evidence" value="ECO:0007669"/>
    <property type="project" value="UniProtKB-SubCell"/>
</dbReference>
<dbReference type="Gene3D" id="3.30.450.20">
    <property type="entry name" value="PAS domain"/>
    <property type="match status" value="2"/>
</dbReference>
<proteinExistence type="predicted"/>
<keyword evidence="10" id="KW-0067">ATP-binding</keyword>
<dbReference type="InterPro" id="IPR036890">
    <property type="entry name" value="HATPase_C_sf"/>
</dbReference>
<gene>
    <name evidence="16" type="ORF">dsat_0557</name>
</gene>
<evidence type="ECO:0000256" key="14">
    <source>
        <dbReference type="SAM" id="Phobius"/>
    </source>
</evidence>
<evidence type="ECO:0000256" key="8">
    <source>
        <dbReference type="ARBA" id="ARBA00022741"/>
    </source>
</evidence>
<keyword evidence="11 14" id="KW-1133">Transmembrane helix</keyword>
<accession>S7T932</accession>
<dbReference type="InterPro" id="IPR004358">
    <property type="entry name" value="Sig_transdc_His_kin-like_C"/>
</dbReference>
<dbReference type="InterPro" id="IPR003661">
    <property type="entry name" value="HisK_dim/P_dom"/>
</dbReference>
<evidence type="ECO:0000259" key="15">
    <source>
        <dbReference type="PROSITE" id="PS50109"/>
    </source>
</evidence>
<organism evidence="16 17">
    <name type="scientific">Alkalidesulfovibrio alkalitolerans DSM 16529</name>
    <dbReference type="NCBI Taxonomy" id="1121439"/>
    <lineage>
        <taxon>Bacteria</taxon>
        <taxon>Pseudomonadati</taxon>
        <taxon>Thermodesulfobacteriota</taxon>
        <taxon>Desulfovibrionia</taxon>
        <taxon>Desulfovibrionales</taxon>
        <taxon>Desulfovibrionaceae</taxon>
        <taxon>Alkalidesulfovibrio</taxon>
    </lineage>
</organism>
<dbReference type="PRINTS" id="PR00344">
    <property type="entry name" value="BCTRLSENSOR"/>
</dbReference>
<name>S7T932_9BACT</name>
<comment type="catalytic activity">
    <reaction evidence="1">
        <text>ATP + protein L-histidine = ADP + protein N-phospho-L-histidine.</text>
        <dbReference type="EC" id="2.7.13.3"/>
    </reaction>
</comment>
<reference evidence="16 17" key="1">
    <citation type="journal article" date="2013" name="Genome Announc.">
        <title>Draft genome sequences for three mercury-methylating, sulfate-reducing bacteria.</title>
        <authorList>
            <person name="Brown S.D."/>
            <person name="Hurt R.A.Jr."/>
            <person name="Gilmour C.C."/>
            <person name="Elias D.A."/>
        </authorList>
    </citation>
    <scope>NUCLEOTIDE SEQUENCE [LARGE SCALE GENOMIC DNA]</scope>
    <source>
        <strain evidence="16 17">DSM 16529</strain>
    </source>
</reference>
<protein>
    <recommendedName>
        <fullName evidence="3">histidine kinase</fullName>
        <ecNumber evidence="3">2.7.13.3</ecNumber>
    </recommendedName>
</protein>
<evidence type="ECO:0000256" key="3">
    <source>
        <dbReference type="ARBA" id="ARBA00012438"/>
    </source>
</evidence>
<evidence type="ECO:0000256" key="13">
    <source>
        <dbReference type="ARBA" id="ARBA00023136"/>
    </source>
</evidence>
<keyword evidence="13 14" id="KW-0472">Membrane</keyword>
<comment type="subcellular location">
    <subcellularLocation>
        <location evidence="2">Cell membrane</location>
        <topology evidence="2">Multi-pass membrane protein</topology>
    </subcellularLocation>
</comment>
<keyword evidence="5" id="KW-0597">Phosphoprotein</keyword>
<dbReference type="CDD" id="cd00082">
    <property type="entry name" value="HisKA"/>
    <property type="match status" value="1"/>
</dbReference>
<feature type="domain" description="Histidine kinase" evidence="15">
    <location>
        <begin position="346"/>
        <end position="563"/>
    </location>
</feature>
<sequence>MAYHPYYSPFRRRMILLIILASLLPIMFLAFAWSSHFQSSYSEKTIAHAESLVEQHRQNVDIFLRQCLSELQIIADLAGQEMLRDGEVLEDLLTILQTRSQDVFVDIGVVSSDGRQVAYAGPLQLDGADYSEAEWFRQAMNRQSYISDVFSGLRGSPHFIVADHRVWGGREFVVRATIDFATFNDLIDDISLGHTGLAYIVDRAGTLQVHARRMEFTPDPRELLEIISENVGSAAGIERTAGVVSTIRKSPGTGKDVLFVVAPLKDGDWLLVFQQEADDAFAALKTARILALSGILLTAFAVGAMAFVLSGRMVRMLQKIDKEKETMNEQVIKAGKLASLGELAAGIGHEINNPVAIMMEEAGWVEDILADGIQTEQDKAEIKRALAQIRTQGRRCREITHKLLTFARKREPSHSDVDLSALVREMVELSLQRARFANVEIVQDLAENLPPLYVSYSELQQVALNLINNALDAMEEKGGVLTLSTIRQGDNLVLSVEDTGHGIPKTNLNRIFDPFFTTKPVGKGTGLGLSICYGIIQKMGGKLEVASRVGHGSKFTVSLPIRAKRPEEDEG</sequence>
<dbReference type="InterPro" id="IPR005467">
    <property type="entry name" value="His_kinase_dom"/>
</dbReference>
<keyword evidence="7 14" id="KW-0812">Transmembrane</keyword>
<evidence type="ECO:0000256" key="2">
    <source>
        <dbReference type="ARBA" id="ARBA00004651"/>
    </source>
</evidence>
<dbReference type="PATRIC" id="fig|1121439.3.peg.1914"/>
<dbReference type="Pfam" id="PF02743">
    <property type="entry name" value="dCache_1"/>
    <property type="match status" value="1"/>
</dbReference>
<keyword evidence="17" id="KW-1185">Reference proteome</keyword>
<dbReference type="Pfam" id="PF02518">
    <property type="entry name" value="HATPase_c"/>
    <property type="match status" value="1"/>
</dbReference>
<evidence type="ECO:0000256" key="12">
    <source>
        <dbReference type="ARBA" id="ARBA00023012"/>
    </source>
</evidence>
<keyword evidence="6" id="KW-0808">Transferase</keyword>
<dbReference type="SUPFAM" id="SSF55874">
    <property type="entry name" value="ATPase domain of HSP90 chaperone/DNA topoisomerase II/histidine kinase"/>
    <property type="match status" value="1"/>
</dbReference>
<dbReference type="GO" id="GO:0005524">
    <property type="term" value="F:ATP binding"/>
    <property type="evidence" value="ECO:0007669"/>
    <property type="project" value="UniProtKB-KW"/>
</dbReference>
<dbReference type="PANTHER" id="PTHR43065:SF46">
    <property type="entry name" value="C4-DICARBOXYLATE TRANSPORT SENSOR PROTEIN DCTB"/>
    <property type="match status" value="1"/>
</dbReference>
<feature type="transmembrane region" description="Helical" evidence="14">
    <location>
        <begin position="289"/>
        <end position="309"/>
    </location>
</feature>